<evidence type="ECO:0000256" key="1">
    <source>
        <dbReference type="SAM" id="Phobius"/>
    </source>
</evidence>
<proteinExistence type="predicted"/>
<sequence length="468" mass="50602">MKTLFAQSALTKVVVLVLLILFAGLPLARIAGLIDERGQSRQHAAQELAVRHAGPQVLAGPFLVIPYTERWVEEQLDDKGQPKAHVPRSKQRAHIVFPERADLRGKLDAQERYLGIFNILFYDLHGTLTGRFPAFDPASLPRTEKASTLEAQPPVLAMALSDLRGLQGAPVLRVAGEGGRWQPRVPGLPQDSWLAGGIHAPLPAGAQKAFDARQPLAFDVQMVVVGQERLSIVPLADENTAQLSSNWPHPSFGGEFLASRRSVTDKGFEAQWSVSSLVSSARTQLLQAAKPERGAPASAAMALDSFDISLIEPLNVYAMTERAVKYGLLFVGLVLMAAFMFELFARLRLHPVQYGLVGLSITLFFLLLLALSEKIAFSLAYASAAGASTLLLTVYFSAVLRGWKRGLGLGVYVGVLYAALYGLLSSEDNALLLGSLLLFGLLGLLMLGTRRVDWYALSSRTPPAAASA</sequence>
<feature type="transmembrane region" description="Helical" evidence="1">
    <location>
        <begin position="326"/>
        <end position="345"/>
    </location>
</feature>
<dbReference type="PANTHER" id="PTHR30092:SF0">
    <property type="entry name" value="INNER MEMBRANE PROTEIN CRED"/>
    <property type="match status" value="1"/>
</dbReference>
<name>A0ABR9S2E2_9BURK</name>
<dbReference type="RefSeq" id="WP_193676275.1">
    <property type="nucleotide sequence ID" value="NZ_JADDIV010000002.1"/>
</dbReference>
<gene>
    <name evidence="2" type="primary">creD</name>
    <name evidence="2" type="ORF">IM787_08950</name>
</gene>
<evidence type="ECO:0000313" key="2">
    <source>
        <dbReference type="EMBL" id="MBE7367691.1"/>
    </source>
</evidence>
<evidence type="ECO:0000313" key="3">
    <source>
        <dbReference type="Proteomes" id="UP000806285"/>
    </source>
</evidence>
<dbReference type="EMBL" id="JADDIV010000002">
    <property type="protein sequence ID" value="MBE7367691.1"/>
    <property type="molecule type" value="Genomic_DNA"/>
</dbReference>
<dbReference type="Pfam" id="PF06123">
    <property type="entry name" value="CreD"/>
    <property type="match status" value="1"/>
</dbReference>
<comment type="caution">
    <text evidence="2">The sequence shown here is derived from an EMBL/GenBank/DDBJ whole genome shotgun (WGS) entry which is preliminary data.</text>
</comment>
<dbReference type="PANTHER" id="PTHR30092">
    <property type="entry name" value="INNER MEMBRANE PROTEIN CRED"/>
    <property type="match status" value="1"/>
</dbReference>
<protein>
    <submittedName>
        <fullName evidence="2">Cell envelope integrity protein CreD</fullName>
    </submittedName>
</protein>
<dbReference type="Proteomes" id="UP000806285">
    <property type="component" value="Unassembled WGS sequence"/>
</dbReference>
<keyword evidence="1" id="KW-1133">Transmembrane helix</keyword>
<reference evidence="2 3" key="1">
    <citation type="submission" date="2020-10" db="EMBL/GenBank/DDBJ databases">
        <title>Ramlibacter sp. HM2 16S ribosomal RNA gene Genome sequencing and assembly.</title>
        <authorList>
            <person name="Kang M."/>
        </authorList>
    </citation>
    <scope>NUCLEOTIDE SEQUENCE [LARGE SCALE GENOMIC DNA]</scope>
    <source>
        <strain evidence="2 3">HM2</strain>
    </source>
</reference>
<dbReference type="NCBIfam" id="NF008712">
    <property type="entry name" value="PRK11715.1-1"/>
    <property type="match status" value="1"/>
</dbReference>
<keyword evidence="1" id="KW-0812">Transmembrane</keyword>
<organism evidence="2 3">
    <name type="scientific">Ramlibacter pallidus</name>
    <dbReference type="NCBI Taxonomy" id="2780087"/>
    <lineage>
        <taxon>Bacteria</taxon>
        <taxon>Pseudomonadati</taxon>
        <taxon>Pseudomonadota</taxon>
        <taxon>Betaproteobacteria</taxon>
        <taxon>Burkholderiales</taxon>
        <taxon>Comamonadaceae</taxon>
        <taxon>Ramlibacter</taxon>
    </lineage>
</organism>
<feature type="transmembrane region" description="Helical" evidence="1">
    <location>
        <begin position="407"/>
        <end position="424"/>
    </location>
</feature>
<accession>A0ABR9S2E2</accession>
<feature type="transmembrane region" description="Helical" evidence="1">
    <location>
        <begin position="378"/>
        <end position="400"/>
    </location>
</feature>
<dbReference type="PIRSF" id="PIRSF004548">
    <property type="entry name" value="CreD"/>
    <property type="match status" value="1"/>
</dbReference>
<feature type="transmembrane region" description="Helical" evidence="1">
    <location>
        <begin position="352"/>
        <end position="372"/>
    </location>
</feature>
<feature type="transmembrane region" description="Helical" evidence="1">
    <location>
        <begin position="430"/>
        <end position="448"/>
    </location>
</feature>
<keyword evidence="3" id="KW-1185">Reference proteome</keyword>
<dbReference type="InterPro" id="IPR010364">
    <property type="entry name" value="Uncharacterised_IM_CreD"/>
</dbReference>
<keyword evidence="1" id="KW-0472">Membrane</keyword>